<feature type="non-terminal residue" evidence="3">
    <location>
        <position position="1"/>
    </location>
</feature>
<evidence type="ECO:0000259" key="2">
    <source>
        <dbReference type="Pfam" id="PF00310"/>
    </source>
</evidence>
<dbReference type="Pfam" id="PF00310">
    <property type="entry name" value="GATase_2"/>
    <property type="match status" value="1"/>
</dbReference>
<dbReference type="SUPFAM" id="SSF56235">
    <property type="entry name" value="N-terminal nucleophile aminohydrolases (Ntn hydrolases)"/>
    <property type="match status" value="1"/>
</dbReference>
<dbReference type="InterPro" id="IPR029055">
    <property type="entry name" value="Ntn_hydrolases_N"/>
</dbReference>
<feature type="domain" description="Glutamine amidotransferase type-2" evidence="2">
    <location>
        <begin position="2"/>
        <end position="52"/>
    </location>
</feature>
<reference evidence="3" key="1">
    <citation type="submission" date="2021-02" db="EMBL/GenBank/DDBJ databases">
        <authorList>
            <person name="Dougan E. K."/>
            <person name="Rhodes N."/>
            <person name="Thang M."/>
            <person name="Chan C."/>
        </authorList>
    </citation>
    <scope>NUCLEOTIDE SEQUENCE</scope>
</reference>
<organism evidence="3 4">
    <name type="scientific">Polarella glacialis</name>
    <name type="common">Dinoflagellate</name>
    <dbReference type="NCBI Taxonomy" id="89957"/>
    <lineage>
        <taxon>Eukaryota</taxon>
        <taxon>Sar</taxon>
        <taxon>Alveolata</taxon>
        <taxon>Dinophyceae</taxon>
        <taxon>Suessiales</taxon>
        <taxon>Suessiaceae</taxon>
        <taxon>Polarella</taxon>
    </lineage>
</organism>
<evidence type="ECO:0000313" key="4">
    <source>
        <dbReference type="Proteomes" id="UP000654075"/>
    </source>
</evidence>
<feature type="region of interest" description="Disordered" evidence="1">
    <location>
        <begin position="85"/>
        <end position="111"/>
    </location>
</feature>
<dbReference type="Proteomes" id="UP000654075">
    <property type="component" value="Unassembled WGS sequence"/>
</dbReference>
<evidence type="ECO:0000256" key="1">
    <source>
        <dbReference type="SAM" id="MobiDB-lite"/>
    </source>
</evidence>
<dbReference type="EMBL" id="CAJNNV010031990">
    <property type="protein sequence ID" value="CAE8638530.1"/>
    <property type="molecule type" value="Genomic_DNA"/>
</dbReference>
<comment type="caution">
    <text evidence="3">The sequence shown here is derived from an EMBL/GenBank/DDBJ whole genome shotgun (WGS) entry which is preliminary data.</text>
</comment>
<protein>
    <recommendedName>
        <fullName evidence="2">Glutamine amidotransferase type-2 domain-containing protein</fullName>
    </recommendedName>
</protein>
<keyword evidence="4" id="KW-1185">Reference proteome</keyword>
<dbReference type="Gene3D" id="3.60.20.10">
    <property type="entry name" value="Glutamine Phosphoribosylpyrophosphate, subunit 1, domain 1"/>
    <property type="match status" value="1"/>
</dbReference>
<feature type="non-terminal residue" evidence="3">
    <location>
        <position position="133"/>
    </location>
</feature>
<dbReference type="AlphaFoldDB" id="A0A813HM71"/>
<name>A0A813HM71_POLGL</name>
<sequence>AGVVPSIDPKDVVKKGRLRPGHIISVDFKLQRVFHDEEIKEQLASAQPYGQWIKENSFTLENIRQYAQRPARTFAWNPLRHGLSVESNNNKESSWEVKNGGAPRKGDPSDQGLRAFGYTLEALEMLLLPMAKQ</sequence>
<evidence type="ECO:0000313" key="3">
    <source>
        <dbReference type="EMBL" id="CAE8638530.1"/>
    </source>
</evidence>
<proteinExistence type="predicted"/>
<dbReference type="InterPro" id="IPR017932">
    <property type="entry name" value="GATase_2_dom"/>
</dbReference>
<accession>A0A813HM71</accession>
<gene>
    <name evidence="3" type="ORF">PGLA1383_LOCUS53699</name>
</gene>